<keyword evidence="6 7" id="KW-0472">Membrane</keyword>
<keyword evidence="2" id="KW-0813">Transport</keyword>
<dbReference type="InterPro" id="IPR011701">
    <property type="entry name" value="MFS"/>
</dbReference>
<comment type="caution">
    <text evidence="9">The sequence shown here is derived from an EMBL/GenBank/DDBJ whole genome shotgun (WGS) entry which is preliminary data.</text>
</comment>
<comment type="subcellular location">
    <subcellularLocation>
        <location evidence="1">Cell membrane</location>
        <topology evidence="1">Multi-pass membrane protein</topology>
    </subcellularLocation>
</comment>
<feature type="transmembrane region" description="Helical" evidence="7">
    <location>
        <begin position="217"/>
        <end position="235"/>
    </location>
</feature>
<feature type="transmembrane region" description="Helical" evidence="7">
    <location>
        <begin position="426"/>
        <end position="446"/>
    </location>
</feature>
<sequence length="450" mass="46150">MAGPGLLRLAPVALGTLIVPLDSAVNVAFPAMVAAFGLAVPEIQWVVICYVLTYGSLMLAVGRLGDIFGHARVFRFGLAWSAVSYLLLTVVPDYGALLASRVLQGVGAALVLGCGPALATALFPEAMRARALAVYAATVAAGATIGPLAGGVLVEAFGWQAVYWFRAPFALAALLLSAHLPAAPRNGPREPFDAPGAVLLIATVATILLAVNRAPSAVALLLAVAAVASAAGFVWRSRHAPRPIIDLSLFRRPGFAALNLSNAVVTFAGFAVMLLVPFYLARIAGLEAGVLGLVLATSPAGGMLGSWLGGKAVMRFGSRAVLVAGAVLNAAGLLCIAPWCIGTAMPWLVAALAVQGMGLGLFTLAYTDQVTATMRREDRGVAGSLTMLTRTFGVVGAASLLTLMLGATEATLLAQGRPPAEAFLTAFGRAFLLAGALPLLALPLLLRRRG</sequence>
<proteinExistence type="predicted"/>
<dbReference type="Proteomes" id="UP000698752">
    <property type="component" value="Unassembled WGS sequence"/>
</dbReference>
<gene>
    <name evidence="9" type="ORF">GXW78_22780</name>
</gene>
<accession>A0ABS5EN98</accession>
<evidence type="ECO:0000259" key="8">
    <source>
        <dbReference type="PROSITE" id="PS50850"/>
    </source>
</evidence>
<evidence type="ECO:0000256" key="6">
    <source>
        <dbReference type="ARBA" id="ARBA00023136"/>
    </source>
</evidence>
<dbReference type="Gene3D" id="1.20.1720.10">
    <property type="entry name" value="Multidrug resistance protein D"/>
    <property type="match status" value="1"/>
</dbReference>
<dbReference type="CDD" id="cd17321">
    <property type="entry name" value="MFS_MMR_MDR_like"/>
    <property type="match status" value="1"/>
</dbReference>
<feature type="transmembrane region" description="Helical" evidence="7">
    <location>
        <begin position="256"/>
        <end position="280"/>
    </location>
</feature>
<dbReference type="PANTHER" id="PTHR42718">
    <property type="entry name" value="MAJOR FACILITATOR SUPERFAMILY MULTIDRUG TRANSPORTER MFSC"/>
    <property type="match status" value="1"/>
</dbReference>
<organism evidence="9 10">
    <name type="scientific">Neoroseomonas terrae</name>
    <dbReference type="NCBI Taxonomy" id="424799"/>
    <lineage>
        <taxon>Bacteria</taxon>
        <taxon>Pseudomonadati</taxon>
        <taxon>Pseudomonadota</taxon>
        <taxon>Alphaproteobacteria</taxon>
        <taxon>Acetobacterales</taxon>
        <taxon>Acetobacteraceae</taxon>
        <taxon>Neoroseomonas</taxon>
    </lineage>
</organism>
<feature type="transmembrane region" description="Helical" evidence="7">
    <location>
        <begin position="132"/>
        <end position="157"/>
    </location>
</feature>
<evidence type="ECO:0000313" key="9">
    <source>
        <dbReference type="EMBL" id="MBR0652500.1"/>
    </source>
</evidence>
<protein>
    <submittedName>
        <fullName evidence="9">MFS transporter</fullName>
    </submittedName>
</protein>
<name>A0ABS5EN98_9PROT</name>
<feature type="transmembrane region" description="Helical" evidence="7">
    <location>
        <begin position="163"/>
        <end position="182"/>
    </location>
</feature>
<evidence type="ECO:0000256" key="5">
    <source>
        <dbReference type="ARBA" id="ARBA00022989"/>
    </source>
</evidence>
<feature type="domain" description="Major facilitator superfamily (MFS) profile" evidence="8">
    <location>
        <begin position="1"/>
        <end position="450"/>
    </location>
</feature>
<feature type="transmembrane region" description="Helical" evidence="7">
    <location>
        <begin position="320"/>
        <end position="341"/>
    </location>
</feature>
<evidence type="ECO:0000256" key="4">
    <source>
        <dbReference type="ARBA" id="ARBA00022692"/>
    </source>
</evidence>
<evidence type="ECO:0000256" key="3">
    <source>
        <dbReference type="ARBA" id="ARBA00022475"/>
    </source>
</evidence>
<keyword evidence="3" id="KW-1003">Cell membrane</keyword>
<dbReference type="SUPFAM" id="SSF103473">
    <property type="entry name" value="MFS general substrate transporter"/>
    <property type="match status" value="1"/>
</dbReference>
<reference evidence="10" key="1">
    <citation type="journal article" date="2021" name="Syst. Appl. Microbiol.">
        <title>Roseomonas hellenica sp. nov., isolated from roots of wild-growing Alkanna tinctoria.</title>
        <authorList>
            <person name="Rat A."/>
            <person name="Naranjo H.D."/>
            <person name="Lebbe L."/>
            <person name="Cnockaert M."/>
            <person name="Krigas N."/>
            <person name="Grigoriadou K."/>
            <person name="Maloupa E."/>
            <person name="Willems A."/>
        </authorList>
    </citation>
    <scope>NUCLEOTIDE SEQUENCE [LARGE SCALE GENOMIC DNA]</scope>
    <source>
        <strain evidence="10">LMG 31159</strain>
    </source>
</reference>
<dbReference type="EMBL" id="JAAEDI010000029">
    <property type="protein sequence ID" value="MBR0652500.1"/>
    <property type="molecule type" value="Genomic_DNA"/>
</dbReference>
<keyword evidence="10" id="KW-1185">Reference proteome</keyword>
<evidence type="ECO:0000313" key="10">
    <source>
        <dbReference type="Proteomes" id="UP000698752"/>
    </source>
</evidence>
<evidence type="ECO:0000256" key="7">
    <source>
        <dbReference type="SAM" id="Phobius"/>
    </source>
</evidence>
<feature type="transmembrane region" description="Helical" evidence="7">
    <location>
        <begin position="73"/>
        <end position="91"/>
    </location>
</feature>
<dbReference type="InterPro" id="IPR001958">
    <property type="entry name" value="Tet-R_TetA/multi-R_MdtG-like"/>
</dbReference>
<dbReference type="InterPro" id="IPR036259">
    <property type="entry name" value="MFS_trans_sf"/>
</dbReference>
<feature type="transmembrane region" description="Helical" evidence="7">
    <location>
        <begin position="103"/>
        <end position="123"/>
    </location>
</feature>
<feature type="transmembrane region" description="Helical" evidence="7">
    <location>
        <begin position="194"/>
        <end position="211"/>
    </location>
</feature>
<feature type="transmembrane region" description="Helical" evidence="7">
    <location>
        <begin position="286"/>
        <end position="308"/>
    </location>
</feature>
<keyword evidence="5 7" id="KW-1133">Transmembrane helix</keyword>
<dbReference type="InterPro" id="IPR020846">
    <property type="entry name" value="MFS_dom"/>
</dbReference>
<feature type="transmembrane region" description="Helical" evidence="7">
    <location>
        <begin position="347"/>
        <end position="366"/>
    </location>
</feature>
<dbReference type="PRINTS" id="PR01035">
    <property type="entry name" value="TCRTETA"/>
</dbReference>
<feature type="transmembrane region" description="Helical" evidence="7">
    <location>
        <begin position="43"/>
        <end position="61"/>
    </location>
</feature>
<dbReference type="Pfam" id="PF07690">
    <property type="entry name" value="MFS_1"/>
    <property type="match status" value="1"/>
</dbReference>
<evidence type="ECO:0000256" key="2">
    <source>
        <dbReference type="ARBA" id="ARBA00022448"/>
    </source>
</evidence>
<dbReference type="Gene3D" id="1.20.1250.20">
    <property type="entry name" value="MFS general substrate transporter like domains"/>
    <property type="match status" value="1"/>
</dbReference>
<dbReference type="PANTHER" id="PTHR42718:SF46">
    <property type="entry name" value="BLR6921 PROTEIN"/>
    <property type="match status" value="1"/>
</dbReference>
<evidence type="ECO:0000256" key="1">
    <source>
        <dbReference type="ARBA" id="ARBA00004651"/>
    </source>
</evidence>
<keyword evidence="4 7" id="KW-0812">Transmembrane</keyword>
<feature type="transmembrane region" description="Helical" evidence="7">
    <location>
        <begin position="387"/>
        <end position="406"/>
    </location>
</feature>
<feature type="transmembrane region" description="Helical" evidence="7">
    <location>
        <begin position="12"/>
        <end position="37"/>
    </location>
</feature>
<dbReference type="PROSITE" id="PS50850">
    <property type="entry name" value="MFS"/>
    <property type="match status" value="1"/>
</dbReference>